<feature type="region of interest" description="Disordered" evidence="1">
    <location>
        <begin position="488"/>
        <end position="527"/>
    </location>
</feature>
<sequence length="527" mass="58379">MSKSKQSCTNKQLSLWQNHITEDLFDGLKTCPNGSKEAVRNAPIPDESLRRRKRKSGRERLAKTENDMIRKMLDAVTKALNNTIQLDFYLSEFELQRTRGIGVHTAGVFKGLDKQPIRLTRSGGPAVLTDKAGIPILWYFPDFIGKGLQTNLMRTVASLAGVYRPAPDSEICDRRTTLPQLVQDDPHSSKARYATRSQTSRAALHMPEDPEVHSTSQEEPIDFSPCTMEEPAYVQDNQLVPPAYEEVDGEITIAGHYTPLLSLHQNSDSVPDDQGSALADLSPFAYYLSPGWSQTGMQYKKPIQMSVHLRGALLEATSETIAFLKAKRLFDKQIIKLTDIIQPSLSQSLRKLKAHMSAIQGPTGTTVTNGWTSAFPCYGVAVNRTTGMHRDSKGIRAGLDIIGVLGTFNSGGDLELPDLNLRLEWTPGVLGAFDGYNFRHMVHEWTGGSRVALISFCRQSTWTALGLMPDVSRPTVAQCRGQLESAKERRAARQQAHLELQEETSGMRETKKLKFHSAQASSEADGP</sequence>
<dbReference type="RefSeq" id="XP_043176858.1">
    <property type="nucleotide sequence ID" value="XM_043324439.1"/>
</dbReference>
<organism evidence="2 3">
    <name type="scientific">Rhizoctonia solani</name>
    <dbReference type="NCBI Taxonomy" id="456999"/>
    <lineage>
        <taxon>Eukaryota</taxon>
        <taxon>Fungi</taxon>
        <taxon>Dikarya</taxon>
        <taxon>Basidiomycota</taxon>
        <taxon>Agaricomycotina</taxon>
        <taxon>Agaricomycetes</taxon>
        <taxon>Cantharellales</taxon>
        <taxon>Ceratobasidiaceae</taxon>
        <taxon>Rhizoctonia</taxon>
    </lineage>
</organism>
<dbReference type="KEGG" id="rsx:RhiXN_04622"/>
<dbReference type="AlphaFoldDB" id="A0A8H8NMQ0"/>
<dbReference type="GeneID" id="67026902"/>
<protein>
    <submittedName>
        <fullName evidence="2">2OG-Fe(II) oxygenase family protein</fullName>
    </submittedName>
</protein>
<evidence type="ECO:0000313" key="2">
    <source>
        <dbReference type="EMBL" id="QRW16621.1"/>
    </source>
</evidence>
<accession>A0A8H8NMQ0</accession>
<evidence type="ECO:0000313" key="3">
    <source>
        <dbReference type="Proteomes" id="UP000650533"/>
    </source>
</evidence>
<feature type="compositionally biased region" description="Polar residues" evidence="1">
    <location>
        <begin position="518"/>
        <end position="527"/>
    </location>
</feature>
<dbReference type="Proteomes" id="UP000650533">
    <property type="component" value="Chromosome 2"/>
</dbReference>
<feature type="region of interest" description="Disordered" evidence="1">
    <location>
        <begin position="35"/>
        <end position="60"/>
    </location>
</feature>
<gene>
    <name evidence="2" type="ORF">RhiXN_04622</name>
</gene>
<dbReference type="Gene3D" id="3.60.130.30">
    <property type="match status" value="1"/>
</dbReference>
<evidence type="ECO:0000256" key="1">
    <source>
        <dbReference type="SAM" id="MobiDB-lite"/>
    </source>
</evidence>
<reference evidence="2" key="1">
    <citation type="submission" date="2020-05" db="EMBL/GenBank/DDBJ databases">
        <title>Evolutionary and genomic comparisons of hybrid uninucleate and nonhybrid Rhizoctonia fungi.</title>
        <authorList>
            <person name="Li C."/>
            <person name="Chen X."/>
        </authorList>
    </citation>
    <scope>NUCLEOTIDE SEQUENCE</scope>
    <source>
        <strain evidence="2">AG-1 IA</strain>
    </source>
</reference>
<name>A0A8H8NMQ0_9AGAM</name>
<dbReference type="EMBL" id="CP059659">
    <property type="protein sequence ID" value="QRW16621.1"/>
    <property type="molecule type" value="Genomic_DNA"/>
</dbReference>
<proteinExistence type="predicted"/>
<feature type="region of interest" description="Disordered" evidence="1">
    <location>
        <begin position="184"/>
        <end position="219"/>
    </location>
</feature>